<proteinExistence type="predicted"/>
<feature type="non-terminal residue" evidence="1">
    <location>
        <position position="1"/>
    </location>
</feature>
<organism evidence="1 2">
    <name type="scientific">Lysinibacillus xylanilyticus</name>
    <dbReference type="NCBI Taxonomy" id="582475"/>
    <lineage>
        <taxon>Bacteria</taxon>
        <taxon>Bacillati</taxon>
        <taxon>Bacillota</taxon>
        <taxon>Bacilli</taxon>
        <taxon>Bacillales</taxon>
        <taxon>Bacillaceae</taxon>
        <taxon>Lysinibacillus</taxon>
    </lineage>
</organism>
<dbReference type="RefSeq" id="WP_157804171.1">
    <property type="nucleotide sequence ID" value="NZ_PHQY01000541.1"/>
</dbReference>
<sequence length="69" mass="7847">YSEKSKKDYDFANITLSDGLESLKIDIVPELAEQYQNTFKKGDNVVITIDMTESNNRLKFVVTDVKKAS</sequence>
<gene>
    <name evidence="1" type="ORF">CWD94_09275</name>
</gene>
<comment type="caution">
    <text evidence="1">The sequence shown here is derived from an EMBL/GenBank/DDBJ whole genome shotgun (WGS) entry which is preliminary data.</text>
</comment>
<dbReference type="Proteomes" id="UP000232101">
    <property type="component" value="Unassembled WGS sequence"/>
</dbReference>
<reference evidence="1 2" key="1">
    <citation type="submission" date="2017-11" db="EMBL/GenBank/DDBJ databases">
        <title>Bacterial isolate from king chilli rhizosphere.</title>
        <authorList>
            <person name="Takhelmayum P."/>
            <person name="Sarangthem I."/>
        </authorList>
    </citation>
    <scope>NUCLEOTIDE SEQUENCE [LARGE SCALE GENOMIC DNA]</scope>
    <source>
        <strain evidence="2">t26</strain>
    </source>
</reference>
<evidence type="ECO:0000313" key="2">
    <source>
        <dbReference type="Proteomes" id="UP000232101"/>
    </source>
</evidence>
<dbReference type="EMBL" id="PHQY01000541">
    <property type="protein sequence ID" value="PJO44011.1"/>
    <property type="molecule type" value="Genomic_DNA"/>
</dbReference>
<dbReference type="AlphaFoldDB" id="A0A2M9Q7G2"/>
<protein>
    <submittedName>
        <fullName evidence="1">Uncharacterized protein</fullName>
    </submittedName>
</protein>
<name>A0A2M9Q7G2_9BACI</name>
<accession>A0A2M9Q7G2</accession>
<evidence type="ECO:0000313" key="1">
    <source>
        <dbReference type="EMBL" id="PJO44011.1"/>
    </source>
</evidence>